<evidence type="ECO:0000313" key="2">
    <source>
        <dbReference type="EMBL" id="KAH7021050.1"/>
    </source>
</evidence>
<dbReference type="GeneID" id="70181089"/>
<dbReference type="AlphaFoldDB" id="A0A9P8XVQ7"/>
<sequence length="242" mass="26775">MLAGFPTEHDSWMMLPKRPSCTIWQDRIGLRNTQSWENRKRVASLAADCHLCDFDVRALEVHDDHGDCRSTEAVWQSLCLAAQWGEPESLYITAAHTTSPPHTSPGSQTTPFFPGCMSHSIHGLGCTSCSLAQIPRLCRILLERPALQSAYGAACACSCPSRDTGLHCATRRFCFKASWTTSQCRRRRANTTAKFTLWVLILARGVIGVAPAHLYPAQTRQYPSRMALLSVGLRMPNHGCSS</sequence>
<proteinExistence type="predicted"/>
<dbReference type="RefSeq" id="XP_046007251.1">
    <property type="nucleotide sequence ID" value="XM_046151543.1"/>
</dbReference>
<keyword evidence="1" id="KW-0812">Transmembrane</keyword>
<name>A0A9P8XVQ7_9PEZI</name>
<keyword evidence="3" id="KW-1185">Reference proteome</keyword>
<comment type="caution">
    <text evidence="2">The sequence shown here is derived from an EMBL/GenBank/DDBJ whole genome shotgun (WGS) entry which is preliminary data.</text>
</comment>
<organism evidence="2 3">
    <name type="scientific">Microdochium trichocladiopsis</name>
    <dbReference type="NCBI Taxonomy" id="1682393"/>
    <lineage>
        <taxon>Eukaryota</taxon>
        <taxon>Fungi</taxon>
        <taxon>Dikarya</taxon>
        <taxon>Ascomycota</taxon>
        <taxon>Pezizomycotina</taxon>
        <taxon>Sordariomycetes</taxon>
        <taxon>Xylariomycetidae</taxon>
        <taxon>Xylariales</taxon>
        <taxon>Microdochiaceae</taxon>
        <taxon>Microdochium</taxon>
    </lineage>
</organism>
<accession>A0A9P8XVQ7</accession>
<dbReference type="EMBL" id="JAGTJQ010000010">
    <property type="protein sequence ID" value="KAH7021050.1"/>
    <property type="molecule type" value="Genomic_DNA"/>
</dbReference>
<evidence type="ECO:0000313" key="3">
    <source>
        <dbReference type="Proteomes" id="UP000756346"/>
    </source>
</evidence>
<gene>
    <name evidence="2" type="ORF">B0I36DRAFT_28334</name>
</gene>
<evidence type="ECO:0000256" key="1">
    <source>
        <dbReference type="SAM" id="Phobius"/>
    </source>
</evidence>
<keyword evidence="1" id="KW-1133">Transmembrane helix</keyword>
<feature type="transmembrane region" description="Helical" evidence="1">
    <location>
        <begin position="195"/>
        <end position="215"/>
    </location>
</feature>
<keyword evidence="1" id="KW-0472">Membrane</keyword>
<protein>
    <submittedName>
        <fullName evidence="2">Uncharacterized protein</fullName>
    </submittedName>
</protein>
<dbReference type="Proteomes" id="UP000756346">
    <property type="component" value="Unassembled WGS sequence"/>
</dbReference>
<reference evidence="2" key="1">
    <citation type="journal article" date="2021" name="Nat. Commun.">
        <title>Genetic determinants of endophytism in the Arabidopsis root mycobiome.</title>
        <authorList>
            <person name="Mesny F."/>
            <person name="Miyauchi S."/>
            <person name="Thiergart T."/>
            <person name="Pickel B."/>
            <person name="Atanasova L."/>
            <person name="Karlsson M."/>
            <person name="Huettel B."/>
            <person name="Barry K.W."/>
            <person name="Haridas S."/>
            <person name="Chen C."/>
            <person name="Bauer D."/>
            <person name="Andreopoulos W."/>
            <person name="Pangilinan J."/>
            <person name="LaButti K."/>
            <person name="Riley R."/>
            <person name="Lipzen A."/>
            <person name="Clum A."/>
            <person name="Drula E."/>
            <person name="Henrissat B."/>
            <person name="Kohler A."/>
            <person name="Grigoriev I.V."/>
            <person name="Martin F.M."/>
            <person name="Hacquard S."/>
        </authorList>
    </citation>
    <scope>NUCLEOTIDE SEQUENCE</scope>
    <source>
        <strain evidence="2">MPI-CAGE-CH-0230</strain>
    </source>
</reference>